<dbReference type="Pfam" id="PF02309">
    <property type="entry name" value="AUX_IAA"/>
    <property type="match status" value="1"/>
</dbReference>
<protein>
    <recommendedName>
        <fullName evidence="8">Auxin-responsive protein</fullName>
    </recommendedName>
</protein>
<dbReference type="Proteomes" id="UP001202328">
    <property type="component" value="Unassembled WGS sequence"/>
</dbReference>
<sequence length="204" mass="23193">MAEKGGLGFEITELRLGLPGVSLKSSPQINKKRAFSETLNDEYSSTTTDHCEDRNNQSKTQIVGWPPVCLHRKKNSNSTNVIIHEEKCNDSDSAKLYIKISMDGAPFLRKLDLNIYERYSDLMVAFEKLFSGFISGEVLNDTDNSEYVPIYEDKEGDWMLVGDVPWTMFTESCKRLRIMKRSNAKQFGLRGEKYETAIGIDNSI</sequence>
<evidence type="ECO:0000259" key="9">
    <source>
        <dbReference type="PROSITE" id="PS51745"/>
    </source>
</evidence>
<evidence type="ECO:0000256" key="6">
    <source>
        <dbReference type="ARBA" id="ARBA00023242"/>
    </source>
</evidence>
<dbReference type="FunFam" id="3.10.20.90:FF:000078">
    <property type="entry name" value="Auxin-responsive protein"/>
    <property type="match status" value="1"/>
</dbReference>
<comment type="similarity">
    <text evidence="2 8">Belongs to the Aux/IAA family.</text>
</comment>
<dbReference type="Gene3D" id="3.10.20.90">
    <property type="entry name" value="Phosphatidylinositol 3-kinase Catalytic Subunit, Chain A, domain 1"/>
    <property type="match status" value="1"/>
</dbReference>
<evidence type="ECO:0000313" key="11">
    <source>
        <dbReference type="Proteomes" id="UP001202328"/>
    </source>
</evidence>
<keyword evidence="7 8" id="KW-0927">Auxin signaling pathway</keyword>
<dbReference type="AlphaFoldDB" id="A0AAD4XKP9"/>
<dbReference type="PROSITE" id="PS51745">
    <property type="entry name" value="PB1"/>
    <property type="match status" value="1"/>
</dbReference>
<feature type="domain" description="PB1" evidence="9">
    <location>
        <begin position="95"/>
        <end position="183"/>
    </location>
</feature>
<reference evidence="10" key="1">
    <citation type="submission" date="2022-04" db="EMBL/GenBank/DDBJ databases">
        <title>A functionally conserved STORR gene fusion in Papaver species that diverged 16.8 million years ago.</title>
        <authorList>
            <person name="Catania T."/>
        </authorList>
    </citation>
    <scope>NUCLEOTIDE SEQUENCE</scope>
    <source>
        <strain evidence="10">S-188037</strain>
    </source>
</reference>
<keyword evidence="6 8" id="KW-0539">Nucleus</keyword>
<dbReference type="GO" id="GO:0005634">
    <property type="term" value="C:nucleus"/>
    <property type="evidence" value="ECO:0007669"/>
    <property type="project" value="UniProtKB-SubCell"/>
</dbReference>
<evidence type="ECO:0000256" key="2">
    <source>
        <dbReference type="ARBA" id="ARBA00006728"/>
    </source>
</evidence>
<keyword evidence="4 8" id="KW-0805">Transcription regulation</keyword>
<dbReference type="SUPFAM" id="SSF54277">
    <property type="entry name" value="CAD &amp; PB1 domains"/>
    <property type="match status" value="1"/>
</dbReference>
<dbReference type="PANTHER" id="PTHR31734">
    <property type="entry name" value="AUXIN-RESPONSIVE PROTEIN IAA17"/>
    <property type="match status" value="1"/>
</dbReference>
<proteinExistence type="inferred from homology"/>
<comment type="subunit">
    <text evidence="8">Homodimers and heterodimers.</text>
</comment>
<evidence type="ECO:0000256" key="5">
    <source>
        <dbReference type="ARBA" id="ARBA00023163"/>
    </source>
</evidence>
<dbReference type="GO" id="GO:0006355">
    <property type="term" value="P:regulation of DNA-templated transcription"/>
    <property type="evidence" value="ECO:0007669"/>
    <property type="project" value="InterPro"/>
</dbReference>
<gene>
    <name evidence="10" type="ORF">MKW98_011234</name>
</gene>
<dbReference type="InterPro" id="IPR053793">
    <property type="entry name" value="PB1-like"/>
</dbReference>
<comment type="subcellular location">
    <subcellularLocation>
        <location evidence="1 8">Nucleus</location>
    </subcellularLocation>
</comment>
<accession>A0AAD4XKP9</accession>
<organism evidence="10 11">
    <name type="scientific">Papaver atlanticum</name>
    <dbReference type="NCBI Taxonomy" id="357466"/>
    <lineage>
        <taxon>Eukaryota</taxon>
        <taxon>Viridiplantae</taxon>
        <taxon>Streptophyta</taxon>
        <taxon>Embryophyta</taxon>
        <taxon>Tracheophyta</taxon>
        <taxon>Spermatophyta</taxon>
        <taxon>Magnoliopsida</taxon>
        <taxon>Ranunculales</taxon>
        <taxon>Papaveraceae</taxon>
        <taxon>Papaveroideae</taxon>
        <taxon>Papaver</taxon>
    </lineage>
</organism>
<name>A0AAD4XKP9_9MAGN</name>
<comment type="caution">
    <text evidence="10">The sequence shown here is derived from an EMBL/GenBank/DDBJ whole genome shotgun (WGS) entry which is preliminary data.</text>
</comment>
<keyword evidence="11" id="KW-1185">Reference proteome</keyword>
<dbReference type="InterPro" id="IPR003311">
    <property type="entry name" value="AUX_IAA"/>
</dbReference>
<keyword evidence="5 8" id="KW-0804">Transcription</keyword>
<dbReference type="GO" id="GO:0009734">
    <property type="term" value="P:auxin-activated signaling pathway"/>
    <property type="evidence" value="ECO:0007669"/>
    <property type="project" value="UniProtKB-UniRule"/>
</dbReference>
<evidence type="ECO:0000256" key="1">
    <source>
        <dbReference type="ARBA" id="ARBA00004123"/>
    </source>
</evidence>
<dbReference type="PANTHER" id="PTHR31734:SF87">
    <property type="entry name" value="AUXIN-RESPONSIVE PROTEIN IAA5"/>
    <property type="match status" value="1"/>
</dbReference>
<evidence type="ECO:0000313" key="10">
    <source>
        <dbReference type="EMBL" id="KAI3923604.1"/>
    </source>
</evidence>
<evidence type="ECO:0000256" key="7">
    <source>
        <dbReference type="ARBA" id="ARBA00023294"/>
    </source>
</evidence>
<dbReference type="InterPro" id="IPR033389">
    <property type="entry name" value="AUX/IAA_dom"/>
</dbReference>
<evidence type="ECO:0000256" key="4">
    <source>
        <dbReference type="ARBA" id="ARBA00023015"/>
    </source>
</evidence>
<dbReference type="EMBL" id="JAJJMB010008429">
    <property type="protein sequence ID" value="KAI3923604.1"/>
    <property type="molecule type" value="Genomic_DNA"/>
</dbReference>
<evidence type="ECO:0000256" key="8">
    <source>
        <dbReference type="RuleBase" id="RU004549"/>
    </source>
</evidence>
<evidence type="ECO:0000256" key="3">
    <source>
        <dbReference type="ARBA" id="ARBA00022491"/>
    </source>
</evidence>
<keyword evidence="3 8" id="KW-0678">Repressor</keyword>
<comment type="function">
    <text evidence="8">Aux/IAA proteins are short-lived transcriptional factors that function as repressors of early auxin response genes at low auxin concentrations.</text>
</comment>